<keyword evidence="2" id="KW-1185">Reference proteome</keyword>
<reference evidence="1 2" key="1">
    <citation type="journal article" date="2024" name="BMC Genomics">
        <title>De novo assembly and annotation of Popillia japonica's genome with initial clues to its potential as an invasive pest.</title>
        <authorList>
            <person name="Cucini C."/>
            <person name="Boschi S."/>
            <person name="Funari R."/>
            <person name="Cardaioli E."/>
            <person name="Iannotti N."/>
            <person name="Marturano G."/>
            <person name="Paoli F."/>
            <person name="Bruttini M."/>
            <person name="Carapelli A."/>
            <person name="Frati F."/>
            <person name="Nardi F."/>
        </authorList>
    </citation>
    <scope>NUCLEOTIDE SEQUENCE [LARGE SCALE GENOMIC DNA]</scope>
    <source>
        <strain evidence="1">DMR45628</strain>
    </source>
</reference>
<sequence length="88" mass="10548">MFYYLAIKLWHWEMETHTKRKSIHPSTNQKMMTMEFLKKNPQLISGKFSICLVLKKLGRIGEKYRDINGWSPRSKRICCNSGFYTKRS</sequence>
<dbReference type="EMBL" id="JASPKY010000569">
    <property type="protein sequence ID" value="KAK9692730.1"/>
    <property type="molecule type" value="Genomic_DNA"/>
</dbReference>
<dbReference type="AlphaFoldDB" id="A0AAW1IS84"/>
<gene>
    <name evidence="1" type="ORF">QE152_g34949</name>
</gene>
<evidence type="ECO:0000313" key="1">
    <source>
        <dbReference type="EMBL" id="KAK9692730.1"/>
    </source>
</evidence>
<dbReference type="Proteomes" id="UP001458880">
    <property type="component" value="Unassembled WGS sequence"/>
</dbReference>
<organism evidence="1 2">
    <name type="scientific">Popillia japonica</name>
    <name type="common">Japanese beetle</name>
    <dbReference type="NCBI Taxonomy" id="7064"/>
    <lineage>
        <taxon>Eukaryota</taxon>
        <taxon>Metazoa</taxon>
        <taxon>Ecdysozoa</taxon>
        <taxon>Arthropoda</taxon>
        <taxon>Hexapoda</taxon>
        <taxon>Insecta</taxon>
        <taxon>Pterygota</taxon>
        <taxon>Neoptera</taxon>
        <taxon>Endopterygota</taxon>
        <taxon>Coleoptera</taxon>
        <taxon>Polyphaga</taxon>
        <taxon>Scarabaeiformia</taxon>
        <taxon>Scarabaeidae</taxon>
        <taxon>Rutelinae</taxon>
        <taxon>Popillia</taxon>
    </lineage>
</organism>
<evidence type="ECO:0000313" key="2">
    <source>
        <dbReference type="Proteomes" id="UP001458880"/>
    </source>
</evidence>
<proteinExistence type="predicted"/>
<protein>
    <submittedName>
        <fullName evidence="1">Uncharacterized protein</fullName>
    </submittedName>
</protein>
<comment type="caution">
    <text evidence="1">The sequence shown here is derived from an EMBL/GenBank/DDBJ whole genome shotgun (WGS) entry which is preliminary data.</text>
</comment>
<name>A0AAW1IS84_POPJA</name>
<accession>A0AAW1IS84</accession>